<gene>
    <name evidence="1" type="ORF">KIN20_012841</name>
</gene>
<reference evidence="1" key="1">
    <citation type="submission" date="2021-06" db="EMBL/GenBank/DDBJ databases">
        <title>Parelaphostrongylus tenuis whole genome reference sequence.</title>
        <authorList>
            <person name="Garwood T.J."/>
            <person name="Larsen P.A."/>
            <person name="Fountain-Jones N.M."/>
            <person name="Garbe J.R."/>
            <person name="Macchietto M.G."/>
            <person name="Kania S.A."/>
            <person name="Gerhold R.W."/>
            <person name="Richards J.E."/>
            <person name="Wolf T.M."/>
        </authorList>
    </citation>
    <scope>NUCLEOTIDE SEQUENCE</scope>
    <source>
        <strain evidence="1">MNPRO001-30</strain>
        <tissue evidence="1">Meninges</tissue>
    </source>
</reference>
<evidence type="ECO:0000313" key="2">
    <source>
        <dbReference type="Proteomes" id="UP001196413"/>
    </source>
</evidence>
<protein>
    <submittedName>
        <fullName evidence="1">Uncharacterized protein</fullName>
    </submittedName>
</protein>
<proteinExistence type="predicted"/>
<dbReference type="Proteomes" id="UP001196413">
    <property type="component" value="Unassembled WGS sequence"/>
</dbReference>
<dbReference type="AlphaFoldDB" id="A0AAD5MXG6"/>
<evidence type="ECO:0000313" key="1">
    <source>
        <dbReference type="EMBL" id="KAJ1355444.1"/>
    </source>
</evidence>
<dbReference type="EMBL" id="JAHQIW010002477">
    <property type="protein sequence ID" value="KAJ1355444.1"/>
    <property type="molecule type" value="Genomic_DNA"/>
</dbReference>
<comment type="caution">
    <text evidence="1">The sequence shown here is derived from an EMBL/GenBank/DDBJ whole genome shotgun (WGS) entry which is preliminary data.</text>
</comment>
<keyword evidence="2" id="KW-1185">Reference proteome</keyword>
<sequence>MDGYETMEWKVLASSTEVYNGLYSDSRKTFGLCDGVNKEQIRLLTIHEWLLGSDATVESERINLAWGIKDSWQKYHAQA</sequence>
<organism evidence="1 2">
    <name type="scientific">Parelaphostrongylus tenuis</name>
    <name type="common">Meningeal worm</name>
    <dbReference type="NCBI Taxonomy" id="148309"/>
    <lineage>
        <taxon>Eukaryota</taxon>
        <taxon>Metazoa</taxon>
        <taxon>Ecdysozoa</taxon>
        <taxon>Nematoda</taxon>
        <taxon>Chromadorea</taxon>
        <taxon>Rhabditida</taxon>
        <taxon>Rhabditina</taxon>
        <taxon>Rhabditomorpha</taxon>
        <taxon>Strongyloidea</taxon>
        <taxon>Metastrongylidae</taxon>
        <taxon>Parelaphostrongylus</taxon>
    </lineage>
</organism>
<name>A0AAD5MXG6_PARTN</name>
<accession>A0AAD5MXG6</accession>